<evidence type="ECO:0000313" key="3">
    <source>
        <dbReference type="Proteomes" id="UP000737420"/>
    </source>
</evidence>
<dbReference type="InterPro" id="IPR036666">
    <property type="entry name" value="HHA_sf"/>
</dbReference>
<evidence type="ECO:0000256" key="1">
    <source>
        <dbReference type="ARBA" id="ARBA00010526"/>
    </source>
</evidence>
<dbReference type="Pfam" id="PF05321">
    <property type="entry name" value="HHA"/>
    <property type="match status" value="1"/>
</dbReference>
<dbReference type="EMBL" id="BPOP01000022">
    <property type="protein sequence ID" value="GJB92353.1"/>
    <property type="molecule type" value="Genomic_DNA"/>
</dbReference>
<protein>
    <submittedName>
        <fullName evidence="2">Uncharacterized protein</fullName>
    </submittedName>
</protein>
<evidence type="ECO:0000313" key="2">
    <source>
        <dbReference type="EMBL" id="GJB92353.1"/>
    </source>
</evidence>
<name>A0ABD0B8I3_AERCA</name>
<organism evidence="2 3">
    <name type="scientific">Aeromonas caviae</name>
    <name type="common">Aeromonas punctata</name>
    <dbReference type="NCBI Taxonomy" id="648"/>
    <lineage>
        <taxon>Bacteria</taxon>
        <taxon>Pseudomonadati</taxon>
        <taxon>Pseudomonadota</taxon>
        <taxon>Gammaproteobacteria</taxon>
        <taxon>Aeromonadales</taxon>
        <taxon>Aeromonadaceae</taxon>
        <taxon>Aeromonas</taxon>
    </lineage>
</organism>
<dbReference type="SUPFAM" id="SSF68989">
    <property type="entry name" value="Hemolysin expression modulating protein HHA"/>
    <property type="match status" value="1"/>
</dbReference>
<reference evidence="2 3" key="1">
    <citation type="submission" date="2021-07" db="EMBL/GenBank/DDBJ databases">
        <title>Draft genome sequence of carbapenem-resistant Aeromonas spp. in Japan.</title>
        <authorList>
            <person name="Maehana S."/>
            <person name="Suzuki M."/>
            <person name="Kitasato H."/>
        </authorList>
    </citation>
    <scope>NUCLEOTIDE SEQUENCE [LARGE SCALE GENOMIC DNA]</scope>
    <source>
        <strain evidence="2 3">KAM382</strain>
    </source>
</reference>
<comment type="similarity">
    <text evidence="1">Belongs to the Hha/YmoA/Cnu family.</text>
</comment>
<dbReference type="InterPro" id="IPR007985">
    <property type="entry name" value="Hemolysn_expr_modulating_HHA"/>
</dbReference>
<gene>
    <name evidence="2" type="ORF">KAM382_24140</name>
</gene>
<dbReference type="Gene3D" id="1.20.1280.40">
    <property type="entry name" value="HHA"/>
    <property type="match status" value="1"/>
</dbReference>
<proteinExistence type="inferred from homology"/>
<dbReference type="Proteomes" id="UP000737420">
    <property type="component" value="Unassembled WGS sequence"/>
</dbReference>
<dbReference type="AlphaFoldDB" id="A0ABD0B8I3"/>
<comment type="caution">
    <text evidence="2">The sequence shown here is derived from an EMBL/GenBank/DDBJ whole genome shotgun (WGS) entry which is preliminary data.</text>
</comment>
<sequence>MRDFSEAVRYFRRFESVDSIERVIDRLCENAADDKFRLMIMSAADHRRAEIANRQLFNPGEVPGWAWAAVE</sequence>
<accession>A0ABD0B8I3</accession>